<sequence length="117" mass="13325">MKIVITANDAAFVRGAVLDVWAIDALQHNDRGRWGYTGDNGIETLEVCTNECRLIDRSLENMVFLHEAGNLTETCIVHVVLADDRNLLEAFIDKSHAAYTEFHRRRKELEAAQERRA</sequence>
<dbReference type="EMBL" id="FORA01000003">
    <property type="protein sequence ID" value="SFJ26298.1"/>
    <property type="molecule type" value="Genomic_DNA"/>
</dbReference>
<name>A0A1I3PXB1_9RHOB</name>
<dbReference type="RefSeq" id="WP_139212344.1">
    <property type="nucleotide sequence ID" value="NZ_FORA01000003.1"/>
</dbReference>
<gene>
    <name evidence="1" type="ORF">SAMN04488095_2340</name>
</gene>
<dbReference type="AlphaFoldDB" id="A0A1I3PXB1"/>
<keyword evidence="2" id="KW-1185">Reference proteome</keyword>
<dbReference type="Proteomes" id="UP000199110">
    <property type="component" value="Unassembled WGS sequence"/>
</dbReference>
<proteinExistence type="predicted"/>
<organism evidence="1 2">
    <name type="scientific">Jannaschia pohangensis</name>
    <dbReference type="NCBI Taxonomy" id="390807"/>
    <lineage>
        <taxon>Bacteria</taxon>
        <taxon>Pseudomonadati</taxon>
        <taxon>Pseudomonadota</taxon>
        <taxon>Alphaproteobacteria</taxon>
        <taxon>Rhodobacterales</taxon>
        <taxon>Roseobacteraceae</taxon>
        <taxon>Jannaschia</taxon>
    </lineage>
</organism>
<dbReference type="STRING" id="390807.SAMN04488095_2340"/>
<accession>A0A1I3PXB1</accession>
<protein>
    <submittedName>
        <fullName evidence="1">Uncharacterized protein</fullName>
    </submittedName>
</protein>
<reference evidence="1 2" key="1">
    <citation type="submission" date="2016-10" db="EMBL/GenBank/DDBJ databases">
        <authorList>
            <person name="de Groot N.N."/>
        </authorList>
    </citation>
    <scope>NUCLEOTIDE SEQUENCE [LARGE SCALE GENOMIC DNA]</scope>
    <source>
        <strain evidence="1 2">DSM 19073</strain>
    </source>
</reference>
<evidence type="ECO:0000313" key="2">
    <source>
        <dbReference type="Proteomes" id="UP000199110"/>
    </source>
</evidence>
<evidence type="ECO:0000313" key="1">
    <source>
        <dbReference type="EMBL" id="SFJ26298.1"/>
    </source>
</evidence>